<dbReference type="SUPFAM" id="SSF55277">
    <property type="entry name" value="GYF domain"/>
    <property type="match status" value="1"/>
</dbReference>
<evidence type="ECO:0000313" key="3">
    <source>
        <dbReference type="EMBL" id="CAJ1960721.1"/>
    </source>
</evidence>
<sequence length="392" mass="43388">MWYLNLPADKLMMCNAFPLLLDIEMIRTMGLRDSLDFVEVMHRRCLSILHMCKYTISDLHRGESGLEDEGDDDPPDTKRGAFDWFSKCLGDQLARGVLELMYENCITVTKGNSSLVFTLSYLVSIPPVEIIAQDVENDKGVPTLDSSQPGGEKSQSNKVLHVYTRRNLQQKKVQPIIPTMEQMDSIISPEDVPGPKSPVKENQDGTAFPVAGTASLFKDSPHKNLPQSSTSKGRQDDPDAKAFEELSNPEKYGLCQPRNTKSGSVIINGRNLNAKQDANISAIPVEEQELSTPTTNVIVLSDDDEQEANTANFPGGRKAVESPDISIWYCVGPYGEKGGPYTMSALKRWSETSSNPLEFKVWKTGQSETEAIPLSDTLKRFFSSMQVNGNEG</sequence>
<evidence type="ECO:0000256" key="1">
    <source>
        <dbReference type="SAM" id="MobiDB-lite"/>
    </source>
</evidence>
<feature type="region of interest" description="Disordered" evidence="1">
    <location>
        <begin position="184"/>
        <end position="240"/>
    </location>
</feature>
<feature type="region of interest" description="Disordered" evidence="1">
    <location>
        <begin position="139"/>
        <end position="158"/>
    </location>
</feature>
<gene>
    <name evidence="3" type="ORF">AYBTSS11_LOCUS18347</name>
</gene>
<dbReference type="PROSITE" id="PS50829">
    <property type="entry name" value="GYF"/>
    <property type="match status" value="1"/>
</dbReference>
<keyword evidence="4" id="KW-1185">Reference proteome</keyword>
<accession>A0AA86VFN1</accession>
<dbReference type="PANTHER" id="PTHR46851">
    <property type="entry name" value="OS01G0884500 PROTEIN"/>
    <property type="match status" value="1"/>
</dbReference>
<organism evidence="3 4">
    <name type="scientific">Sphenostylis stenocarpa</name>
    <dbReference type="NCBI Taxonomy" id="92480"/>
    <lineage>
        <taxon>Eukaryota</taxon>
        <taxon>Viridiplantae</taxon>
        <taxon>Streptophyta</taxon>
        <taxon>Embryophyta</taxon>
        <taxon>Tracheophyta</taxon>
        <taxon>Spermatophyta</taxon>
        <taxon>Magnoliopsida</taxon>
        <taxon>eudicotyledons</taxon>
        <taxon>Gunneridae</taxon>
        <taxon>Pentapetalae</taxon>
        <taxon>rosids</taxon>
        <taxon>fabids</taxon>
        <taxon>Fabales</taxon>
        <taxon>Fabaceae</taxon>
        <taxon>Papilionoideae</taxon>
        <taxon>50 kb inversion clade</taxon>
        <taxon>NPAAA clade</taxon>
        <taxon>indigoferoid/millettioid clade</taxon>
        <taxon>Phaseoleae</taxon>
        <taxon>Sphenostylis</taxon>
    </lineage>
</organism>
<feature type="compositionally biased region" description="Polar residues" evidence="1">
    <location>
        <begin position="144"/>
        <end position="158"/>
    </location>
</feature>
<evidence type="ECO:0000313" key="4">
    <source>
        <dbReference type="Proteomes" id="UP001189624"/>
    </source>
</evidence>
<feature type="domain" description="GYF" evidence="2">
    <location>
        <begin position="325"/>
        <end position="379"/>
    </location>
</feature>
<dbReference type="AlphaFoldDB" id="A0AA86VFN1"/>
<dbReference type="InterPro" id="IPR003169">
    <property type="entry name" value="GYF"/>
</dbReference>
<evidence type="ECO:0000259" key="2">
    <source>
        <dbReference type="PROSITE" id="PS50829"/>
    </source>
</evidence>
<reference evidence="3" key="1">
    <citation type="submission" date="2023-10" db="EMBL/GenBank/DDBJ databases">
        <authorList>
            <person name="Domelevo Entfellner J.-B."/>
        </authorList>
    </citation>
    <scope>NUCLEOTIDE SEQUENCE</scope>
</reference>
<protein>
    <recommendedName>
        <fullName evidence="2">GYF domain-containing protein</fullName>
    </recommendedName>
</protein>
<dbReference type="InterPro" id="IPR035445">
    <property type="entry name" value="GYF-like_dom_sf"/>
</dbReference>
<proteinExistence type="predicted"/>
<dbReference type="Gene3D" id="3.30.1490.40">
    <property type="match status" value="1"/>
</dbReference>
<dbReference type="InterPro" id="IPR045894">
    <property type="entry name" value="At5g08430-like"/>
</dbReference>
<dbReference type="Gramene" id="rna-AYBTSS11_LOCUS18347">
    <property type="protein sequence ID" value="CAJ1960721.1"/>
    <property type="gene ID" value="gene-AYBTSS11_LOCUS18347"/>
</dbReference>
<dbReference type="Proteomes" id="UP001189624">
    <property type="component" value="Chromosome 6"/>
</dbReference>
<name>A0AA86VFN1_9FABA</name>
<dbReference type="PANTHER" id="PTHR46851:SF23">
    <property type="entry name" value="SWIB_MDM2 DOMAIN-CONTAINING PROTEIN"/>
    <property type="match status" value="1"/>
</dbReference>
<dbReference type="EMBL" id="OY731403">
    <property type="protein sequence ID" value="CAJ1960721.1"/>
    <property type="molecule type" value="Genomic_DNA"/>
</dbReference>